<name>A0A1I7WI19_HETBA</name>
<proteinExistence type="predicted"/>
<keyword evidence="1" id="KW-1185">Reference proteome</keyword>
<sequence>MSKALRNTIIHFYEQGEKNVGISKELCVTKMALHRIVNRGPSQGWETHMREHFSHSRKYQSNINEENRQA</sequence>
<dbReference type="Proteomes" id="UP000095283">
    <property type="component" value="Unplaced"/>
</dbReference>
<evidence type="ECO:0000313" key="2">
    <source>
        <dbReference type="WBParaSite" id="Hba_04636"/>
    </source>
</evidence>
<reference evidence="2 3" key="1">
    <citation type="submission" date="2016-11" db="UniProtKB">
        <authorList>
            <consortium name="WormBaseParasite"/>
        </authorList>
    </citation>
    <scope>IDENTIFICATION</scope>
</reference>
<dbReference type="WBParaSite" id="Hba_12018">
    <property type="protein sequence ID" value="Hba_12018"/>
    <property type="gene ID" value="Hba_12018"/>
</dbReference>
<evidence type="ECO:0000313" key="3">
    <source>
        <dbReference type="WBParaSite" id="Hba_12018"/>
    </source>
</evidence>
<accession>A0A1I7WI19</accession>
<dbReference type="WBParaSite" id="Hba_04636">
    <property type="protein sequence ID" value="Hba_04636"/>
    <property type="gene ID" value="Hba_04636"/>
</dbReference>
<evidence type="ECO:0000313" key="1">
    <source>
        <dbReference type="Proteomes" id="UP000095283"/>
    </source>
</evidence>
<protein>
    <submittedName>
        <fullName evidence="2 3">HTH psq-type domain-containing protein</fullName>
    </submittedName>
</protein>
<organism evidence="1 2">
    <name type="scientific">Heterorhabditis bacteriophora</name>
    <name type="common">Entomopathogenic nematode worm</name>
    <dbReference type="NCBI Taxonomy" id="37862"/>
    <lineage>
        <taxon>Eukaryota</taxon>
        <taxon>Metazoa</taxon>
        <taxon>Ecdysozoa</taxon>
        <taxon>Nematoda</taxon>
        <taxon>Chromadorea</taxon>
        <taxon>Rhabditida</taxon>
        <taxon>Rhabditina</taxon>
        <taxon>Rhabditomorpha</taxon>
        <taxon>Strongyloidea</taxon>
        <taxon>Heterorhabditidae</taxon>
        <taxon>Heterorhabditis</taxon>
    </lineage>
</organism>
<dbReference type="AlphaFoldDB" id="A0A1I7WI19"/>